<sequence length="326" mass="34793" precursor="true">MKKFLAWIGTATLVLGIAADSARAQAPMVDSHLPAYRPVSALNGEITIAGSDAMMQLAGVWVQQFSAFYPNVKFNLVSASSTRSVEAVRDKQAHFALMSREVLPEEKADFKKVTGHDPTIVISSMERIAVLVNANSPVESLTLTQLDSIFSATRKRGGEAAANWSALGTQLNAPVKVIIRDEPTGAPATFRQVVMAGEEFRTDAAKMDSYINVAKAVAADPGAISFAGNMYILRGTKAIAVSIADGQKAIGVDSPEADAGMYPLVRPQHMLVNYNPKSPPSEAEKEFYKFIFSTMGQEGVVKSGFQPVTSAPARVALEAVGLNSLN</sequence>
<proteinExistence type="predicted"/>
<feature type="chain" id="PRO_5021965712" evidence="2">
    <location>
        <begin position="25"/>
        <end position="326"/>
    </location>
</feature>
<dbReference type="PANTHER" id="PTHR30570:SF6">
    <property type="entry name" value="PHOSPHATE-BINDING PROTEIN PSTS"/>
    <property type="match status" value="1"/>
</dbReference>
<evidence type="ECO:0000259" key="3">
    <source>
        <dbReference type="Pfam" id="PF12849"/>
    </source>
</evidence>
<dbReference type="KEGG" id="ccos:Pan44_09610"/>
<dbReference type="AlphaFoldDB" id="A0A517S9Z2"/>
<keyword evidence="1 2" id="KW-0732">Signal</keyword>
<protein>
    <submittedName>
        <fullName evidence="4">Phosphate-binding protein PstS 1</fullName>
    </submittedName>
</protein>
<dbReference type="Gene3D" id="3.40.190.10">
    <property type="entry name" value="Periplasmic binding protein-like II"/>
    <property type="match status" value="2"/>
</dbReference>
<evidence type="ECO:0000313" key="5">
    <source>
        <dbReference type="Proteomes" id="UP000315700"/>
    </source>
</evidence>
<feature type="signal peptide" evidence="2">
    <location>
        <begin position="1"/>
        <end position="24"/>
    </location>
</feature>
<dbReference type="SUPFAM" id="SSF53850">
    <property type="entry name" value="Periplasmic binding protein-like II"/>
    <property type="match status" value="1"/>
</dbReference>
<evidence type="ECO:0000313" key="4">
    <source>
        <dbReference type="EMBL" id="QDT52947.1"/>
    </source>
</evidence>
<keyword evidence="5" id="KW-1185">Reference proteome</keyword>
<dbReference type="InterPro" id="IPR024370">
    <property type="entry name" value="PBP_domain"/>
</dbReference>
<dbReference type="EMBL" id="CP036271">
    <property type="protein sequence ID" value="QDT52947.1"/>
    <property type="molecule type" value="Genomic_DNA"/>
</dbReference>
<evidence type="ECO:0000256" key="2">
    <source>
        <dbReference type="SAM" id="SignalP"/>
    </source>
</evidence>
<evidence type="ECO:0000256" key="1">
    <source>
        <dbReference type="ARBA" id="ARBA00022729"/>
    </source>
</evidence>
<dbReference type="PANTHER" id="PTHR30570">
    <property type="entry name" value="PERIPLASMIC PHOSPHATE BINDING COMPONENT OF PHOSPHATE ABC TRANSPORTER"/>
    <property type="match status" value="1"/>
</dbReference>
<dbReference type="Pfam" id="PF12849">
    <property type="entry name" value="PBP_like_2"/>
    <property type="match status" value="1"/>
</dbReference>
<dbReference type="RefSeq" id="WP_197453849.1">
    <property type="nucleotide sequence ID" value="NZ_CP036271.1"/>
</dbReference>
<gene>
    <name evidence="4" type="primary">pstS1</name>
    <name evidence="4" type="ORF">Pan44_09610</name>
</gene>
<organism evidence="4 5">
    <name type="scientific">Caulifigura coniformis</name>
    <dbReference type="NCBI Taxonomy" id="2527983"/>
    <lineage>
        <taxon>Bacteria</taxon>
        <taxon>Pseudomonadati</taxon>
        <taxon>Planctomycetota</taxon>
        <taxon>Planctomycetia</taxon>
        <taxon>Planctomycetales</taxon>
        <taxon>Planctomycetaceae</taxon>
        <taxon>Caulifigura</taxon>
    </lineage>
</organism>
<dbReference type="InParanoid" id="A0A517S9Z2"/>
<dbReference type="Proteomes" id="UP000315700">
    <property type="component" value="Chromosome"/>
</dbReference>
<feature type="domain" description="PBP" evidence="3">
    <location>
        <begin position="43"/>
        <end position="293"/>
    </location>
</feature>
<accession>A0A517S9Z2</accession>
<reference evidence="4 5" key="1">
    <citation type="submission" date="2019-02" db="EMBL/GenBank/DDBJ databases">
        <title>Deep-cultivation of Planctomycetes and their phenomic and genomic characterization uncovers novel biology.</title>
        <authorList>
            <person name="Wiegand S."/>
            <person name="Jogler M."/>
            <person name="Boedeker C."/>
            <person name="Pinto D."/>
            <person name="Vollmers J."/>
            <person name="Rivas-Marin E."/>
            <person name="Kohn T."/>
            <person name="Peeters S.H."/>
            <person name="Heuer A."/>
            <person name="Rast P."/>
            <person name="Oberbeckmann S."/>
            <person name="Bunk B."/>
            <person name="Jeske O."/>
            <person name="Meyerdierks A."/>
            <person name="Storesund J.E."/>
            <person name="Kallscheuer N."/>
            <person name="Luecker S."/>
            <person name="Lage O.M."/>
            <person name="Pohl T."/>
            <person name="Merkel B.J."/>
            <person name="Hornburger P."/>
            <person name="Mueller R.-W."/>
            <person name="Bruemmer F."/>
            <person name="Labrenz M."/>
            <person name="Spormann A.M."/>
            <person name="Op den Camp H."/>
            <person name="Overmann J."/>
            <person name="Amann R."/>
            <person name="Jetten M.S.M."/>
            <person name="Mascher T."/>
            <person name="Medema M.H."/>
            <person name="Devos D.P."/>
            <person name="Kaster A.-K."/>
            <person name="Ovreas L."/>
            <person name="Rohde M."/>
            <person name="Galperin M.Y."/>
            <person name="Jogler C."/>
        </authorList>
    </citation>
    <scope>NUCLEOTIDE SEQUENCE [LARGE SCALE GENOMIC DNA]</scope>
    <source>
        <strain evidence="4 5">Pan44</strain>
    </source>
</reference>
<dbReference type="InterPro" id="IPR050811">
    <property type="entry name" value="Phosphate_ABC_transporter"/>
</dbReference>
<name>A0A517S9Z2_9PLAN</name>